<reference evidence="1" key="1">
    <citation type="journal article" date="2020" name="Nature">
        <title>Giant virus diversity and host interactions through global metagenomics.</title>
        <authorList>
            <person name="Schulz F."/>
            <person name="Roux S."/>
            <person name="Paez-Espino D."/>
            <person name="Jungbluth S."/>
            <person name="Walsh D.A."/>
            <person name="Denef V.J."/>
            <person name="McMahon K.D."/>
            <person name="Konstantinidis K.T."/>
            <person name="Eloe-Fadrosh E.A."/>
            <person name="Kyrpides N.C."/>
            <person name="Woyke T."/>
        </authorList>
    </citation>
    <scope>NUCLEOTIDE SEQUENCE</scope>
    <source>
        <strain evidence="1">GVMAG-M-3300023174-182</strain>
    </source>
</reference>
<dbReference type="EMBL" id="MN739614">
    <property type="protein sequence ID" value="QHT15940.1"/>
    <property type="molecule type" value="Genomic_DNA"/>
</dbReference>
<name>A0A6C0DI66_9ZZZZ</name>
<protein>
    <submittedName>
        <fullName evidence="1">Uncharacterized protein</fullName>
    </submittedName>
</protein>
<dbReference type="AlphaFoldDB" id="A0A6C0DI66"/>
<sequence length="372" mass="43326">MSKRKLESNYYNDNNDNVPIEMREKSARFVNEYLEDTKMDITEDHTIKNRMKDIDDDFTVSIQSGEGLVYLIILVHGCVMFEKNEPVFFTMPSNIKYVNKITYAPLNCVNFVTNDDLIVRSFIDFLNSENSDPTKPPIVESNLVKALPINDRLLETQKKDIEEIKKIIKFTKLYQFENRVINRQKLVEADSRDGLNTSFVFSTDFKDNIKIINKYFAIEAKDKEIMNIYVAFEKGGKKNLKSGKTILKSDEYISFLKAKFNIDDQKAREISDIITTQEILEFLAWCGYDKVVLIDYSCDVCMNIDDDTEVKIEFLKKIKEEIEKGTIGRGGVNTNKFTMSKRIKKSKKTIKKRVSIKSFRKKVIMKKNKKNI</sequence>
<accession>A0A6C0DI66</accession>
<evidence type="ECO:0000313" key="1">
    <source>
        <dbReference type="EMBL" id="QHT15940.1"/>
    </source>
</evidence>
<proteinExistence type="predicted"/>
<organism evidence="1">
    <name type="scientific">viral metagenome</name>
    <dbReference type="NCBI Taxonomy" id="1070528"/>
    <lineage>
        <taxon>unclassified sequences</taxon>
        <taxon>metagenomes</taxon>
        <taxon>organismal metagenomes</taxon>
    </lineage>
</organism>